<keyword evidence="1" id="KW-0175">Coiled coil</keyword>
<name>A0ABY4C5M6_9BACT</name>
<gene>
    <name evidence="3" type="ORF">MNR06_10750</name>
</gene>
<feature type="coiled-coil region" evidence="1">
    <location>
        <begin position="37"/>
        <end position="64"/>
    </location>
</feature>
<evidence type="ECO:0000313" key="3">
    <source>
        <dbReference type="EMBL" id="UOF00180.1"/>
    </source>
</evidence>
<evidence type="ECO:0000256" key="1">
    <source>
        <dbReference type="SAM" id="Coils"/>
    </source>
</evidence>
<protein>
    <submittedName>
        <fullName evidence="3">Uncharacterized protein</fullName>
    </submittedName>
</protein>
<evidence type="ECO:0000313" key="4">
    <source>
        <dbReference type="Proteomes" id="UP000830116"/>
    </source>
</evidence>
<sequence>MKDVFITVFLLVCAVEAFFIFKEASRMRGESKLAKLLKAAQADVAKLKDLLSASENALDSAKKEVQGIYVLWNRSIESEQKMRKELDIAKTQLTYLAKKVVRKDGPQQESAEPHGKAPTYWNLSQGQSFEEKPVMKKQNLSEIHQSIL</sequence>
<dbReference type="EMBL" id="CP093442">
    <property type="protein sequence ID" value="UOF00180.1"/>
    <property type="molecule type" value="Genomic_DNA"/>
</dbReference>
<organism evidence="3 4">
    <name type="scientific">Bdellovibrio reynosensis</name>
    <dbReference type="NCBI Taxonomy" id="2835041"/>
    <lineage>
        <taxon>Bacteria</taxon>
        <taxon>Pseudomonadati</taxon>
        <taxon>Bdellovibrionota</taxon>
        <taxon>Bdellovibrionia</taxon>
        <taxon>Bdellovibrionales</taxon>
        <taxon>Pseudobdellovibrionaceae</taxon>
        <taxon>Bdellovibrio</taxon>
    </lineage>
</organism>
<reference evidence="3" key="1">
    <citation type="submission" date="2022-03" db="EMBL/GenBank/DDBJ databases">
        <title>Genome Identification and Characterization of new species Bdellovibrio reynosense LBG001 sp. nov. from a Mexico soil sample.</title>
        <authorList>
            <person name="Camilli A."/>
            <person name="Ajao Y."/>
            <person name="Guo X."/>
        </authorList>
    </citation>
    <scope>NUCLEOTIDE SEQUENCE</scope>
    <source>
        <strain evidence="3">LBG001</strain>
    </source>
</reference>
<keyword evidence="4" id="KW-1185">Reference proteome</keyword>
<dbReference type="Proteomes" id="UP000830116">
    <property type="component" value="Chromosome"/>
</dbReference>
<proteinExistence type="predicted"/>
<accession>A0ABY4C5M6</accession>
<feature type="compositionally biased region" description="Basic and acidic residues" evidence="2">
    <location>
        <begin position="102"/>
        <end position="115"/>
    </location>
</feature>
<feature type="region of interest" description="Disordered" evidence="2">
    <location>
        <begin position="102"/>
        <end position="123"/>
    </location>
</feature>
<evidence type="ECO:0000256" key="2">
    <source>
        <dbReference type="SAM" id="MobiDB-lite"/>
    </source>
</evidence>
<dbReference type="RefSeq" id="WP_243535894.1">
    <property type="nucleotide sequence ID" value="NZ_CP093442.1"/>
</dbReference>